<evidence type="ECO:0000313" key="2">
    <source>
        <dbReference type="Proteomes" id="UP000218263"/>
    </source>
</evidence>
<dbReference type="InterPro" id="IPR019861">
    <property type="entry name" value="PorP/SprF_Bacteroidetes"/>
</dbReference>
<dbReference type="Proteomes" id="UP000218263">
    <property type="component" value="Chromosome"/>
</dbReference>
<dbReference type="NCBIfam" id="TIGR03519">
    <property type="entry name" value="T9SS_PorP_fam"/>
    <property type="match status" value="1"/>
</dbReference>
<dbReference type="EMBL" id="AP017313">
    <property type="protein sequence ID" value="BAU54936.1"/>
    <property type="molecule type" value="Genomic_DNA"/>
</dbReference>
<dbReference type="OrthoDB" id="1493187at2"/>
<accession>A0A0X8X3B6</accession>
<protein>
    <submittedName>
        <fullName evidence="1">Uncharacterized protein</fullName>
    </submittedName>
</protein>
<reference evidence="1 2" key="1">
    <citation type="submission" date="2015-12" db="EMBL/GenBank/DDBJ databases">
        <title>Genome sequence of Mucilaginibacter gotjawali.</title>
        <authorList>
            <person name="Lee J.S."/>
            <person name="Lee K.C."/>
            <person name="Kim K.K."/>
            <person name="Lee B.W."/>
        </authorList>
    </citation>
    <scope>NUCLEOTIDE SEQUENCE [LARGE SCALE GENOMIC DNA]</scope>
    <source>
        <strain evidence="1 2">SA3-7</strain>
    </source>
</reference>
<dbReference type="RefSeq" id="WP_096353057.1">
    <property type="nucleotide sequence ID" value="NZ_AP017313.1"/>
</dbReference>
<dbReference type="Pfam" id="PF11751">
    <property type="entry name" value="PorP_SprF"/>
    <property type="match status" value="1"/>
</dbReference>
<gene>
    <name evidence="1" type="ORF">MgSA37_03116</name>
</gene>
<dbReference type="KEGG" id="mgot:MgSA37_03116"/>
<name>A0A0X8X3B6_9SPHI</name>
<sequence>MKEKHTKRLNLLALFILLLTGINNALAQQQGLTYTQYMDNLTPLNPAYSLLDKAGSVSTLARKQWIGIPGAPTTFLANLNLPFEDINASAGLIVLNDQFAIENQTEANAYFAKGIQLGQNDFLAVSLNAGVRDYVANYSQLDPNDPQFRNNLRAIKPNIGFGVMYYSDTYYIGISVPELTITSLGTASQQSSINFDNHYYFAGGLLTDLDEDIKFKPAALVAYTKGVPLTADISGTIILKEQLGIGVDYRTTKQAAGIITINVDNFHIGYSYQFNTASQDLGGINIPTHEVTLSYRFGSGANTPKLL</sequence>
<proteinExistence type="predicted"/>
<dbReference type="AlphaFoldDB" id="A0A0X8X3B6"/>
<keyword evidence="2" id="KW-1185">Reference proteome</keyword>
<organism evidence="1 2">
    <name type="scientific">Mucilaginibacter gotjawali</name>
    <dbReference type="NCBI Taxonomy" id="1550579"/>
    <lineage>
        <taxon>Bacteria</taxon>
        <taxon>Pseudomonadati</taxon>
        <taxon>Bacteroidota</taxon>
        <taxon>Sphingobacteriia</taxon>
        <taxon>Sphingobacteriales</taxon>
        <taxon>Sphingobacteriaceae</taxon>
        <taxon>Mucilaginibacter</taxon>
    </lineage>
</organism>
<evidence type="ECO:0000313" key="1">
    <source>
        <dbReference type="EMBL" id="BAU54936.1"/>
    </source>
</evidence>